<dbReference type="EMBL" id="NJAI01000003">
    <property type="protein sequence ID" value="PHM55701.1"/>
    <property type="molecule type" value="Genomic_DNA"/>
</dbReference>
<protein>
    <submittedName>
        <fullName evidence="1">Uncharacterized protein</fullName>
    </submittedName>
</protein>
<proteinExistence type="predicted"/>
<comment type="caution">
    <text evidence="1">The sequence shown here is derived from an EMBL/GenBank/DDBJ whole genome shotgun (WGS) entry which is preliminary data.</text>
</comment>
<sequence length="42" mass="4630">MTLYRTSVKSFSNGGVVLKPIIIVVQSGTDMDNIPDLPEHKE</sequence>
<evidence type="ECO:0000313" key="2">
    <source>
        <dbReference type="Proteomes" id="UP000225433"/>
    </source>
</evidence>
<dbReference type="Proteomes" id="UP000225433">
    <property type="component" value="Unassembled WGS sequence"/>
</dbReference>
<name>A0A2G0Q916_XENHO</name>
<gene>
    <name evidence="1" type="ORF">Xhom_02450</name>
</gene>
<reference evidence="1 2" key="1">
    <citation type="journal article" date="2017" name="Nat. Microbiol.">
        <title>Natural product diversity associated with the nematode symbionts Photorhabdus and Xenorhabdus.</title>
        <authorList>
            <person name="Tobias N.J."/>
            <person name="Wolff H."/>
            <person name="Djahanschiri B."/>
            <person name="Grundmann F."/>
            <person name="Kronenwerth M."/>
            <person name="Shi Y.M."/>
            <person name="Simonyi S."/>
            <person name="Grun P."/>
            <person name="Shapiro-Ilan D."/>
            <person name="Pidot S.J."/>
            <person name="Stinear T.P."/>
            <person name="Ebersberger I."/>
            <person name="Bode H.B."/>
        </authorList>
    </citation>
    <scope>NUCLEOTIDE SEQUENCE [LARGE SCALE GENOMIC DNA]</scope>
    <source>
        <strain evidence="1 2">DSM 17903</strain>
    </source>
</reference>
<dbReference type="AlphaFoldDB" id="A0A2G0Q916"/>
<evidence type="ECO:0000313" key="1">
    <source>
        <dbReference type="EMBL" id="PHM55701.1"/>
    </source>
</evidence>
<organism evidence="1 2">
    <name type="scientific">Xenorhabdus hominickii</name>
    <dbReference type="NCBI Taxonomy" id="351679"/>
    <lineage>
        <taxon>Bacteria</taxon>
        <taxon>Pseudomonadati</taxon>
        <taxon>Pseudomonadota</taxon>
        <taxon>Gammaproteobacteria</taxon>
        <taxon>Enterobacterales</taxon>
        <taxon>Morganellaceae</taxon>
        <taxon>Xenorhabdus</taxon>
    </lineage>
</organism>
<accession>A0A2G0Q916</accession>